<evidence type="ECO:0000256" key="1">
    <source>
        <dbReference type="ARBA" id="ARBA00022737"/>
    </source>
</evidence>
<evidence type="ECO:0000256" key="4">
    <source>
        <dbReference type="PROSITE-ProRule" id="PRU00339"/>
    </source>
</evidence>
<evidence type="ECO:0000256" key="5">
    <source>
        <dbReference type="SAM" id="MobiDB-lite"/>
    </source>
</evidence>
<dbReference type="InterPro" id="IPR051165">
    <property type="entry name" value="Multifunctional_ANK_Repeat"/>
</dbReference>
<dbReference type="GeneID" id="28860464"/>
<dbReference type="PROSITE" id="PS50088">
    <property type="entry name" value="ANK_REPEAT"/>
    <property type="match status" value="2"/>
</dbReference>
<dbReference type="InterPro" id="IPR019734">
    <property type="entry name" value="TPR_rpt"/>
</dbReference>
<reference evidence="7" key="1">
    <citation type="journal article" date="2017" name="BMC Genomics">
        <title>Gapless genome assembly of Colletotrichum higginsianum reveals chromosome structure and association of transposable elements with secondary metabolite gene clusters.</title>
        <authorList>
            <person name="Dallery J.-F."/>
            <person name="Lapalu N."/>
            <person name="Zampounis A."/>
            <person name="Pigne S."/>
            <person name="Luyten I."/>
            <person name="Amselem J."/>
            <person name="Wittenberg A.H.J."/>
            <person name="Zhou S."/>
            <person name="de Queiroz M.V."/>
            <person name="Robin G.P."/>
            <person name="Auger A."/>
            <person name="Hainaut M."/>
            <person name="Henrissat B."/>
            <person name="Kim K.-T."/>
            <person name="Lee Y.-H."/>
            <person name="Lespinet O."/>
            <person name="Schwartz D.C."/>
            <person name="Thon M.R."/>
            <person name="O'Connell R.J."/>
        </authorList>
    </citation>
    <scope>NUCLEOTIDE SEQUENCE [LARGE SCALE GENOMIC DNA]</scope>
    <source>
        <strain evidence="7">IMI 349063</strain>
    </source>
</reference>
<dbReference type="InterPro" id="IPR036770">
    <property type="entry name" value="Ankyrin_rpt-contain_sf"/>
</dbReference>
<dbReference type="KEGG" id="chig:CH63R_01382"/>
<dbReference type="OrthoDB" id="539213at2759"/>
<feature type="repeat" description="ANK" evidence="3">
    <location>
        <begin position="606"/>
        <end position="638"/>
    </location>
</feature>
<feature type="region of interest" description="Disordered" evidence="5">
    <location>
        <begin position="718"/>
        <end position="778"/>
    </location>
</feature>
<proteinExistence type="predicted"/>
<feature type="compositionally biased region" description="Basic and acidic residues" evidence="5">
    <location>
        <begin position="264"/>
        <end position="276"/>
    </location>
</feature>
<dbReference type="PANTHER" id="PTHR24123">
    <property type="entry name" value="ANKYRIN REPEAT-CONTAINING"/>
    <property type="match status" value="1"/>
</dbReference>
<feature type="repeat" description="TPR" evidence="4">
    <location>
        <begin position="375"/>
        <end position="408"/>
    </location>
</feature>
<dbReference type="AlphaFoldDB" id="A0A1B7YW66"/>
<evidence type="ECO:0000313" key="6">
    <source>
        <dbReference type="EMBL" id="OBR16202.1"/>
    </source>
</evidence>
<evidence type="ECO:0000313" key="7">
    <source>
        <dbReference type="Proteomes" id="UP000092177"/>
    </source>
</evidence>
<accession>A0A1B7YW66</accession>
<sequence length="778" mass="85820">MDPLSIAAFTLQMASIAGKIIEGTGKFVAEARAVRSNIDEFKDTISNLHAALHNVARTFKQHPHQLPFEREHHQDIYRILKSCKSSLDRLYAELPELAKDPGPLDKATASFVMTLRSNVIRDSVSHISSYTQVLQLSLTTLTLGSSWSQQKSQEQIHKEIRELTNAIRSANLLSRASIGHRRLLTEWDDDIETRVEDSVSVTKEIQAWRMSADEVAAAVTLQDADRRKSFLSFGPSFSKLSLDNDIGPSPATLGDVESDDWDPEPDHPDGPSKDILSHQYDANQEIVNRLVNCGIFLRASLYQKRGIEIREQLSRPGYDLEFSFAEQAAMKEKLADIILRSETEEGTLEAKTILQKLLQEEVKQPEEFRDVERRSRLYHDLGCLYIKLGNLKQAKTFLSRALEGRKTQDPMPVNLVQETADLYIKALQLDGALDEARGVEVWVNTTVIPLTSRPASPPESEDIPGPRRPSSIGELSQALAWCRKNGFDIDTSSGFRFETCDFISRTSPLHKAIQDENVDVLRQMVGHVASLETGGNLGIPTPLLFAASTKNRDSVGLLLRNGARADVRDSTGMSPLHRCQSNSGGVNVAKLLLNNTPILLDGIDNSGKTALFMACEMGNEKMVRFLLEEGADTNICHQTRRGPMLSPYASYTNVCTPLLAAIQVVARSSRKIGMIKDLLSHRADPRLTDANGTNAIQAANNAGLAGSEIKRLLQEHGSAFPPLSSDASSSTTIFTRSSTSSDNGPHPSGRRSNLMRFWSKSESSHSGIESAAEEGVNE</sequence>
<dbReference type="RefSeq" id="XP_018164719.1">
    <property type="nucleotide sequence ID" value="XM_018296357.1"/>
</dbReference>
<dbReference type="VEuPathDB" id="FungiDB:CH63R_01382"/>
<dbReference type="PROSITE" id="PS50297">
    <property type="entry name" value="ANK_REP_REGION"/>
    <property type="match status" value="1"/>
</dbReference>
<keyword evidence="7" id="KW-1185">Reference proteome</keyword>
<dbReference type="Proteomes" id="UP000092177">
    <property type="component" value="Chromosome 1"/>
</dbReference>
<protein>
    <submittedName>
        <fullName evidence="6">Ankyrin repeat protein</fullName>
    </submittedName>
</protein>
<dbReference type="InterPro" id="IPR002110">
    <property type="entry name" value="Ankyrin_rpt"/>
</dbReference>
<dbReference type="PANTHER" id="PTHR24123:SF33">
    <property type="entry name" value="PROTEIN HOS4"/>
    <property type="match status" value="1"/>
</dbReference>
<dbReference type="EMBL" id="LTAN01000001">
    <property type="protein sequence ID" value="OBR16202.1"/>
    <property type="molecule type" value="Genomic_DNA"/>
</dbReference>
<name>A0A1B7YW66_COLHI</name>
<dbReference type="Gene3D" id="1.25.40.20">
    <property type="entry name" value="Ankyrin repeat-containing domain"/>
    <property type="match status" value="1"/>
</dbReference>
<keyword evidence="4" id="KW-0802">TPR repeat</keyword>
<evidence type="ECO:0000256" key="3">
    <source>
        <dbReference type="PROSITE-ProRule" id="PRU00023"/>
    </source>
</evidence>
<evidence type="ECO:0000256" key="2">
    <source>
        <dbReference type="ARBA" id="ARBA00023043"/>
    </source>
</evidence>
<feature type="repeat" description="ANK" evidence="3">
    <location>
        <begin position="541"/>
        <end position="570"/>
    </location>
</feature>
<keyword evidence="2 3" id="KW-0040">ANK repeat</keyword>
<feature type="compositionally biased region" description="Low complexity" evidence="5">
    <location>
        <begin position="728"/>
        <end position="741"/>
    </location>
</feature>
<comment type="caution">
    <text evidence="6">The sequence shown here is derived from an EMBL/GenBank/DDBJ whole genome shotgun (WGS) entry which is preliminary data.</text>
</comment>
<dbReference type="SMART" id="SM00248">
    <property type="entry name" value="ANK"/>
    <property type="match status" value="5"/>
</dbReference>
<feature type="region of interest" description="Disordered" evidence="5">
    <location>
        <begin position="244"/>
        <end position="276"/>
    </location>
</feature>
<dbReference type="PROSITE" id="PS50005">
    <property type="entry name" value="TPR"/>
    <property type="match status" value="1"/>
</dbReference>
<feature type="region of interest" description="Disordered" evidence="5">
    <location>
        <begin position="452"/>
        <end position="471"/>
    </location>
</feature>
<dbReference type="Pfam" id="PF12796">
    <property type="entry name" value="Ank_2"/>
    <property type="match status" value="1"/>
</dbReference>
<organism evidence="6 7">
    <name type="scientific">Colletotrichum higginsianum (strain IMI 349063)</name>
    <name type="common">Crucifer anthracnose fungus</name>
    <dbReference type="NCBI Taxonomy" id="759273"/>
    <lineage>
        <taxon>Eukaryota</taxon>
        <taxon>Fungi</taxon>
        <taxon>Dikarya</taxon>
        <taxon>Ascomycota</taxon>
        <taxon>Pezizomycotina</taxon>
        <taxon>Sordariomycetes</taxon>
        <taxon>Hypocreomycetidae</taxon>
        <taxon>Glomerellales</taxon>
        <taxon>Glomerellaceae</taxon>
        <taxon>Colletotrichum</taxon>
        <taxon>Colletotrichum destructivum species complex</taxon>
    </lineage>
</organism>
<dbReference type="SUPFAM" id="SSF48403">
    <property type="entry name" value="Ankyrin repeat"/>
    <property type="match status" value="1"/>
</dbReference>
<keyword evidence="1" id="KW-0677">Repeat</keyword>
<gene>
    <name evidence="6" type="ORF">CH63R_01382</name>
</gene>
<feature type="compositionally biased region" description="Low complexity" evidence="5">
    <location>
        <begin position="760"/>
        <end position="770"/>
    </location>
</feature>